<dbReference type="InterPro" id="IPR005175">
    <property type="entry name" value="PPC_dom"/>
</dbReference>
<name>A0ABS4GI33_9FIRM</name>
<sequence>MNLPAWQKPASHPAEYHFCETRRGREFIIRMMSGADPVKAIEKFAKDQNIRFGKVHATFMGAFKPCKYFVWAPDTTNPDNWHNESVAVNQNLSMLCAVGGMIGERPCEDGGVEPFVAMHFVAGGAWDVQTFGGHIVEGTTIVGCMQVFITELLDIEVLKPVDEYGEAYSFPENFYENVANK</sequence>
<feature type="domain" description="PPC" evidence="1">
    <location>
        <begin position="21"/>
        <end position="173"/>
    </location>
</feature>
<dbReference type="EMBL" id="JAGGKS010000012">
    <property type="protein sequence ID" value="MBP1927350.1"/>
    <property type="molecule type" value="Genomic_DNA"/>
</dbReference>
<proteinExistence type="predicted"/>
<protein>
    <submittedName>
        <fullName evidence="2">DNA-binding protein with PD1-like motif</fullName>
    </submittedName>
</protein>
<dbReference type="Gene3D" id="3.30.1330.80">
    <property type="entry name" value="Hypothetical protein, similar to alpha- acetolactate decarboxylase, domain 2"/>
    <property type="match status" value="1"/>
</dbReference>
<keyword evidence="3" id="KW-1185">Reference proteome</keyword>
<dbReference type="RefSeq" id="WP_209513055.1">
    <property type="nucleotide sequence ID" value="NZ_JAGGKS010000012.1"/>
</dbReference>
<organism evidence="2 3">
    <name type="scientific">Sedimentibacter acidaminivorans</name>
    <dbReference type="NCBI Taxonomy" id="913099"/>
    <lineage>
        <taxon>Bacteria</taxon>
        <taxon>Bacillati</taxon>
        <taxon>Bacillota</taxon>
        <taxon>Tissierellia</taxon>
        <taxon>Sedimentibacter</taxon>
    </lineage>
</organism>
<evidence type="ECO:0000313" key="2">
    <source>
        <dbReference type="EMBL" id="MBP1927350.1"/>
    </source>
</evidence>
<gene>
    <name evidence="2" type="ORF">J2Z76_003247</name>
</gene>
<reference evidence="2 3" key="1">
    <citation type="submission" date="2021-03" db="EMBL/GenBank/DDBJ databases">
        <title>Genomic Encyclopedia of Type Strains, Phase IV (KMG-IV): sequencing the most valuable type-strain genomes for metagenomic binning, comparative biology and taxonomic classification.</title>
        <authorList>
            <person name="Goeker M."/>
        </authorList>
    </citation>
    <scope>NUCLEOTIDE SEQUENCE [LARGE SCALE GENOMIC DNA]</scope>
    <source>
        <strain evidence="2 3">DSM 24004</strain>
    </source>
</reference>
<accession>A0ABS4GI33</accession>
<dbReference type="SUPFAM" id="SSF117856">
    <property type="entry name" value="AF0104/ALDC/Ptd012-like"/>
    <property type="match status" value="1"/>
</dbReference>
<dbReference type="Proteomes" id="UP001519342">
    <property type="component" value="Unassembled WGS sequence"/>
</dbReference>
<comment type="caution">
    <text evidence="2">The sequence shown here is derived from an EMBL/GenBank/DDBJ whole genome shotgun (WGS) entry which is preliminary data.</text>
</comment>
<dbReference type="CDD" id="cd11378">
    <property type="entry name" value="DUF296"/>
    <property type="match status" value="1"/>
</dbReference>
<dbReference type="PROSITE" id="PS51742">
    <property type="entry name" value="PPC"/>
    <property type="match status" value="1"/>
</dbReference>
<dbReference type="Pfam" id="PF03479">
    <property type="entry name" value="PCC"/>
    <property type="match status" value="1"/>
</dbReference>
<evidence type="ECO:0000259" key="1">
    <source>
        <dbReference type="PROSITE" id="PS51742"/>
    </source>
</evidence>
<evidence type="ECO:0000313" key="3">
    <source>
        <dbReference type="Proteomes" id="UP001519342"/>
    </source>
</evidence>